<evidence type="ECO:0000259" key="7">
    <source>
        <dbReference type="PROSITE" id="PS50865"/>
    </source>
</evidence>
<dbReference type="InterPro" id="IPR002893">
    <property type="entry name" value="Znf_MYND"/>
</dbReference>
<dbReference type="SUPFAM" id="SSF144232">
    <property type="entry name" value="HIT/MYND zinc finger-like"/>
    <property type="match status" value="1"/>
</dbReference>
<keyword evidence="2 4" id="KW-0863">Zinc-finger</keyword>
<dbReference type="SUPFAM" id="SSF48452">
    <property type="entry name" value="TPR-like"/>
    <property type="match status" value="1"/>
</dbReference>
<evidence type="ECO:0000256" key="4">
    <source>
        <dbReference type="PROSITE-ProRule" id="PRU00134"/>
    </source>
</evidence>
<evidence type="ECO:0000256" key="5">
    <source>
        <dbReference type="SAM" id="MobiDB-lite"/>
    </source>
</evidence>
<feature type="compositionally biased region" description="Polar residues" evidence="5">
    <location>
        <begin position="10"/>
        <end position="25"/>
    </location>
</feature>
<proteinExistence type="predicted"/>
<keyword evidence="6" id="KW-0472">Membrane</keyword>
<accession>A0A7S3QIG3</accession>
<evidence type="ECO:0000256" key="6">
    <source>
        <dbReference type="SAM" id="Phobius"/>
    </source>
</evidence>
<reference evidence="8" key="1">
    <citation type="submission" date="2021-01" db="EMBL/GenBank/DDBJ databases">
        <authorList>
            <person name="Corre E."/>
            <person name="Pelletier E."/>
            <person name="Niang G."/>
            <person name="Scheremetjew M."/>
            <person name="Finn R."/>
            <person name="Kale V."/>
            <person name="Holt S."/>
            <person name="Cochrane G."/>
            <person name="Meng A."/>
            <person name="Brown T."/>
            <person name="Cohen L."/>
        </authorList>
    </citation>
    <scope>NUCLEOTIDE SEQUENCE</scope>
    <source>
        <strain evidence="8">MM31A-1</strain>
    </source>
</reference>
<dbReference type="Gene3D" id="1.25.40.10">
    <property type="entry name" value="Tetratricopeptide repeat domain"/>
    <property type="match status" value="1"/>
</dbReference>
<dbReference type="PROSITE" id="PS50865">
    <property type="entry name" value="ZF_MYND_2"/>
    <property type="match status" value="1"/>
</dbReference>
<feature type="region of interest" description="Disordered" evidence="5">
    <location>
        <begin position="1"/>
        <end position="25"/>
    </location>
</feature>
<dbReference type="InterPro" id="IPR011990">
    <property type="entry name" value="TPR-like_helical_dom_sf"/>
</dbReference>
<evidence type="ECO:0000313" key="8">
    <source>
        <dbReference type="EMBL" id="CAE0478505.1"/>
    </source>
</evidence>
<sequence length="615" mass="70967">MGKKNKRRQTTSSKKGSNAGDNHNVSLIANPMAEERIIRTNEDGQILTDSYYQFLSLIRSGVGEVGVMDLNKAVELYAKLRQDNQFLSFEILLLTIQKYHAYFVIEGLQERSEINTFILTILEDHEEFVRRHVDIDNQLSLYAVFCSSCAYLGDYKKICTYSERVFPNLLAQSERGGVDQFKKAHALTTYADVCKRLGKYNDSQKYYDEAFLILKDYPQEDDLRRIDGQARIRSEQADLTLIRSIGEQKAVTKEARRDSIDKWNESSKLSQEIIDNAKPGDFPSLVELALLRKYRCHLLIGIEYGKLKQWDDAQKHLELTRKIGQNDKFSEVDIGMVFMWMGKLHFDRYIDNCSTIAHDEQNGQNLIKAQIQTSIAWQKLHEASNKRANLYLFRAHISYFLGDTHKAINLAIVYLIMQVSDISGCSCNACEQPHRNKEVKYYCTACNAVFYCSKICQYKDWKGENEIFVKHRLFCPLLKSWKKLCKMRPEVENMTIQEILEGTSRGIEDVIRNTEFENMFQRYFESLRTVKTNHKTAQKLPKGPPQDKVGRQINAKRRRQLRICDDENKCDLGVGLEQNTHPLITKITGGSFILSIIALLVACVAALFMTNHTEK</sequence>
<keyword evidence="1" id="KW-0479">Metal-binding</keyword>
<evidence type="ECO:0000256" key="1">
    <source>
        <dbReference type="ARBA" id="ARBA00022723"/>
    </source>
</evidence>
<gene>
    <name evidence="8" type="ORF">CDEB00056_LOCUS23358</name>
</gene>
<dbReference type="AlphaFoldDB" id="A0A7S3QIG3"/>
<keyword evidence="6" id="KW-0812">Transmembrane</keyword>
<dbReference type="GO" id="GO:0008270">
    <property type="term" value="F:zinc ion binding"/>
    <property type="evidence" value="ECO:0007669"/>
    <property type="project" value="UniProtKB-KW"/>
</dbReference>
<name>A0A7S3QIG3_9STRA</name>
<evidence type="ECO:0000256" key="3">
    <source>
        <dbReference type="ARBA" id="ARBA00022833"/>
    </source>
</evidence>
<dbReference type="Pfam" id="PF01753">
    <property type="entry name" value="zf-MYND"/>
    <property type="match status" value="1"/>
</dbReference>
<evidence type="ECO:0000256" key="2">
    <source>
        <dbReference type="ARBA" id="ARBA00022771"/>
    </source>
</evidence>
<feature type="transmembrane region" description="Helical" evidence="6">
    <location>
        <begin position="587"/>
        <end position="609"/>
    </location>
</feature>
<feature type="domain" description="MYND-type" evidence="7">
    <location>
        <begin position="427"/>
        <end position="475"/>
    </location>
</feature>
<dbReference type="Gene3D" id="6.10.140.2220">
    <property type="match status" value="1"/>
</dbReference>
<organism evidence="8">
    <name type="scientific">Chaetoceros debilis</name>
    <dbReference type="NCBI Taxonomy" id="122233"/>
    <lineage>
        <taxon>Eukaryota</taxon>
        <taxon>Sar</taxon>
        <taxon>Stramenopiles</taxon>
        <taxon>Ochrophyta</taxon>
        <taxon>Bacillariophyta</taxon>
        <taxon>Coscinodiscophyceae</taxon>
        <taxon>Chaetocerotophycidae</taxon>
        <taxon>Chaetocerotales</taxon>
        <taxon>Chaetocerotaceae</taxon>
        <taxon>Chaetoceros</taxon>
    </lineage>
</organism>
<keyword evidence="3" id="KW-0862">Zinc</keyword>
<protein>
    <recommendedName>
        <fullName evidence="7">MYND-type domain-containing protein</fullName>
    </recommendedName>
</protein>
<keyword evidence="6" id="KW-1133">Transmembrane helix</keyword>
<dbReference type="EMBL" id="HBIO01030503">
    <property type="protein sequence ID" value="CAE0478505.1"/>
    <property type="molecule type" value="Transcribed_RNA"/>
</dbReference>